<dbReference type="OrthoDB" id="9096700at2"/>
<name>A0A1H8XRC5_9FIRM</name>
<proteinExistence type="predicted"/>
<dbReference type="EMBL" id="FODY01000028">
    <property type="protein sequence ID" value="SEP42550.1"/>
    <property type="molecule type" value="Genomic_DNA"/>
</dbReference>
<dbReference type="Proteomes" id="UP000198847">
    <property type="component" value="Unassembled WGS sequence"/>
</dbReference>
<dbReference type="RefSeq" id="WP_091750810.1">
    <property type="nucleotide sequence ID" value="NZ_FODY01000028.1"/>
</dbReference>
<dbReference type="InterPro" id="IPR009693">
    <property type="entry name" value="Glucitol_operon_activator"/>
</dbReference>
<accession>A0A1H8XRC5</accession>
<gene>
    <name evidence="1" type="ORF">SAMN04490178_12827</name>
</gene>
<dbReference type="Pfam" id="PF06923">
    <property type="entry name" value="GutM"/>
    <property type="match status" value="1"/>
</dbReference>
<evidence type="ECO:0000313" key="2">
    <source>
        <dbReference type="Proteomes" id="UP000198847"/>
    </source>
</evidence>
<evidence type="ECO:0000313" key="1">
    <source>
        <dbReference type="EMBL" id="SEP42550.1"/>
    </source>
</evidence>
<organism evidence="1 2">
    <name type="scientific">Propionispora vibrioides</name>
    <dbReference type="NCBI Taxonomy" id="112903"/>
    <lineage>
        <taxon>Bacteria</taxon>
        <taxon>Bacillati</taxon>
        <taxon>Bacillota</taxon>
        <taxon>Negativicutes</taxon>
        <taxon>Selenomonadales</taxon>
        <taxon>Sporomusaceae</taxon>
        <taxon>Propionispora</taxon>
    </lineage>
</organism>
<keyword evidence="2" id="KW-1185">Reference proteome</keyword>
<protein>
    <submittedName>
        <fullName evidence="1">Glucitol operon activator protein</fullName>
    </submittedName>
</protein>
<dbReference type="STRING" id="112903.SAMN04490178_12827"/>
<dbReference type="AlphaFoldDB" id="A0A1H8XRC5"/>
<sequence length="125" mass="13980">MIYLALFIILVLQAIATLQQVRQYKKAVRRLRPLGTVGIGSKKGKLTPGNIVVIACDQGGRITGGEILEGYTIFSRFQALQQIAGKTIYELRDEYRALPAKQQKVYRAHLQALDALDVRLNPVEE</sequence>
<reference evidence="1 2" key="1">
    <citation type="submission" date="2016-10" db="EMBL/GenBank/DDBJ databases">
        <authorList>
            <person name="de Groot N.N."/>
        </authorList>
    </citation>
    <scope>NUCLEOTIDE SEQUENCE [LARGE SCALE GENOMIC DNA]</scope>
    <source>
        <strain evidence="1 2">DSM 13305</strain>
    </source>
</reference>